<dbReference type="InterPro" id="IPR045186">
    <property type="entry name" value="Indole-3-glycerol_P_synth"/>
</dbReference>
<dbReference type="UniPathway" id="UPA00035">
    <property type="reaction ID" value="UER00043"/>
</dbReference>
<comment type="catalytic activity">
    <reaction evidence="1">
        <text>1-(2-carboxyphenylamino)-1-deoxy-D-ribulose 5-phosphate + H(+) = (1S,2R)-1-C-(indol-3-yl)glycerol 3-phosphate + CO2 + H2O</text>
        <dbReference type="Rhea" id="RHEA:23476"/>
        <dbReference type="ChEBI" id="CHEBI:15377"/>
        <dbReference type="ChEBI" id="CHEBI:15378"/>
        <dbReference type="ChEBI" id="CHEBI:16526"/>
        <dbReference type="ChEBI" id="CHEBI:58613"/>
        <dbReference type="ChEBI" id="CHEBI:58866"/>
        <dbReference type="EC" id="4.1.1.48"/>
    </reaction>
</comment>
<evidence type="ECO:0000256" key="8">
    <source>
        <dbReference type="ARBA" id="ARBA00023239"/>
    </source>
</evidence>
<organism evidence="10 11">
    <name type="scientific">Candidatus Nitrohelix vancouverensis</name>
    <dbReference type="NCBI Taxonomy" id="2705534"/>
    <lineage>
        <taxon>Bacteria</taxon>
        <taxon>Pseudomonadati</taxon>
        <taxon>Nitrospinota/Tectimicrobiota group</taxon>
        <taxon>Nitrospinota</taxon>
        <taxon>Nitrospinia</taxon>
        <taxon>Nitrospinales</taxon>
        <taxon>Nitrospinaceae</taxon>
        <taxon>Candidatus Nitrohelix</taxon>
    </lineage>
</organism>
<evidence type="ECO:0000256" key="1">
    <source>
        <dbReference type="ARBA" id="ARBA00001633"/>
    </source>
</evidence>
<dbReference type="PANTHER" id="PTHR22854:SF2">
    <property type="entry name" value="INDOLE-3-GLYCEROL-PHOSPHATE SYNTHASE"/>
    <property type="match status" value="1"/>
</dbReference>
<gene>
    <name evidence="10" type="ORF">G3M78_09705</name>
</gene>
<keyword evidence="4" id="KW-0028">Amino-acid biosynthesis</keyword>
<dbReference type="KEGG" id="nva:G3M78_09705"/>
<dbReference type="GO" id="GO:0004640">
    <property type="term" value="F:phosphoribosylanthranilate isomerase activity"/>
    <property type="evidence" value="ECO:0007669"/>
    <property type="project" value="TreeGrafter"/>
</dbReference>
<dbReference type="CDD" id="cd00331">
    <property type="entry name" value="IGPS"/>
    <property type="match status" value="1"/>
</dbReference>
<comment type="pathway">
    <text evidence="2">Amino-acid biosynthesis; L-tryptophan biosynthesis; L-tryptophan from chorismate: step 4/5.</text>
</comment>
<evidence type="ECO:0000256" key="7">
    <source>
        <dbReference type="ARBA" id="ARBA00023141"/>
    </source>
</evidence>
<dbReference type="AlphaFoldDB" id="A0A7T0C327"/>
<evidence type="ECO:0000256" key="5">
    <source>
        <dbReference type="ARBA" id="ARBA00022793"/>
    </source>
</evidence>
<evidence type="ECO:0000259" key="9">
    <source>
        <dbReference type="Pfam" id="PF00218"/>
    </source>
</evidence>
<evidence type="ECO:0000256" key="4">
    <source>
        <dbReference type="ARBA" id="ARBA00022605"/>
    </source>
</evidence>
<proteinExistence type="predicted"/>
<evidence type="ECO:0000256" key="6">
    <source>
        <dbReference type="ARBA" id="ARBA00022822"/>
    </source>
</evidence>
<dbReference type="Gene3D" id="3.20.20.70">
    <property type="entry name" value="Aldolase class I"/>
    <property type="match status" value="1"/>
</dbReference>
<accession>A0A7T0C327</accession>
<dbReference type="Proteomes" id="UP000594464">
    <property type="component" value="Chromosome"/>
</dbReference>
<protein>
    <recommendedName>
        <fullName evidence="3">indole-3-glycerol-phosphate synthase</fullName>
        <ecNumber evidence="3">4.1.1.48</ecNumber>
    </recommendedName>
</protein>
<dbReference type="GO" id="GO:0000162">
    <property type="term" value="P:L-tryptophan biosynthetic process"/>
    <property type="evidence" value="ECO:0007669"/>
    <property type="project" value="UniProtKB-UniPathway"/>
</dbReference>
<evidence type="ECO:0000256" key="2">
    <source>
        <dbReference type="ARBA" id="ARBA00004696"/>
    </source>
</evidence>
<dbReference type="InterPro" id="IPR013785">
    <property type="entry name" value="Aldolase_TIM"/>
</dbReference>
<dbReference type="Pfam" id="PF00218">
    <property type="entry name" value="IGPS"/>
    <property type="match status" value="1"/>
</dbReference>
<evidence type="ECO:0000313" key="11">
    <source>
        <dbReference type="Proteomes" id="UP000594464"/>
    </source>
</evidence>
<dbReference type="EMBL" id="CP048620">
    <property type="protein sequence ID" value="QPJ65652.1"/>
    <property type="molecule type" value="Genomic_DNA"/>
</dbReference>
<evidence type="ECO:0000256" key="3">
    <source>
        <dbReference type="ARBA" id="ARBA00012362"/>
    </source>
</evidence>
<dbReference type="EC" id="4.1.1.48" evidence="3"/>
<keyword evidence="7" id="KW-0057">Aromatic amino acid biosynthesis</keyword>
<dbReference type="SUPFAM" id="SSF51366">
    <property type="entry name" value="Ribulose-phoshate binding barrel"/>
    <property type="match status" value="1"/>
</dbReference>
<dbReference type="GO" id="GO:0004425">
    <property type="term" value="F:indole-3-glycerol-phosphate synthase activity"/>
    <property type="evidence" value="ECO:0007669"/>
    <property type="project" value="UniProtKB-EC"/>
</dbReference>
<sequence length="269" mass="29576">MSNILDKIFAERKEDVESDKRERPLVSLKSQITELGGVRDVVSALNQSGGTRIISEIKLRTPFKGTLREGLEASAIAELYEANGAAAISVLTETRHFGGSAEIFASVRAISDLPLLRKDFIFSEYQVYEARAMQADWFLLIATWLDKNQLRDLLQLGQGLGIPALVETHNEADLEKALYAGGEILGVNNRDLTSGKTDLDIARRLIPMGLQEPGKTLVCESGIHGRMEIEEFESLGAHAFLIGESLMTAPDIAVKLNELREAPLDRQDG</sequence>
<keyword evidence="6" id="KW-0822">Tryptophan biosynthesis</keyword>
<reference evidence="11" key="1">
    <citation type="submission" date="2020-02" db="EMBL/GenBank/DDBJ databases">
        <title>Genomic and physiological characterization of two novel Nitrospinaceae genera.</title>
        <authorList>
            <person name="Mueller A.J."/>
            <person name="Jung M.-Y."/>
            <person name="Strachan C.R."/>
            <person name="Herbold C.W."/>
            <person name="Kirkegaard R.H."/>
            <person name="Daims H."/>
        </authorList>
    </citation>
    <scope>NUCLEOTIDE SEQUENCE [LARGE SCALE GENOMIC DNA]</scope>
</reference>
<feature type="domain" description="Indole-3-glycerol phosphate synthase" evidence="9">
    <location>
        <begin position="5"/>
        <end position="259"/>
    </location>
</feature>
<name>A0A7T0C327_9BACT</name>
<dbReference type="InterPro" id="IPR011060">
    <property type="entry name" value="RibuloseP-bd_barrel"/>
</dbReference>
<dbReference type="PANTHER" id="PTHR22854">
    <property type="entry name" value="TRYPTOPHAN BIOSYNTHESIS PROTEIN"/>
    <property type="match status" value="1"/>
</dbReference>
<evidence type="ECO:0000313" key="10">
    <source>
        <dbReference type="EMBL" id="QPJ65652.1"/>
    </source>
</evidence>
<dbReference type="InterPro" id="IPR013798">
    <property type="entry name" value="Indole-3-glycerol_P_synth_dom"/>
</dbReference>
<keyword evidence="5" id="KW-0210">Decarboxylase</keyword>
<keyword evidence="8" id="KW-0456">Lyase</keyword>